<feature type="domain" description="DprA winged helix" evidence="3">
    <location>
        <begin position="310"/>
        <end position="363"/>
    </location>
</feature>
<dbReference type="RefSeq" id="WP_308357638.1">
    <property type="nucleotide sequence ID" value="NZ_CP129970.2"/>
</dbReference>
<dbReference type="InterPro" id="IPR010994">
    <property type="entry name" value="RuvA_2-like"/>
</dbReference>
<dbReference type="InterPro" id="IPR041614">
    <property type="entry name" value="DprA_WH"/>
</dbReference>
<organism evidence="4 5">
    <name type="scientific">Marivirga arenosa</name>
    <dbReference type="NCBI Taxonomy" id="3059076"/>
    <lineage>
        <taxon>Bacteria</taxon>
        <taxon>Pseudomonadati</taxon>
        <taxon>Bacteroidota</taxon>
        <taxon>Cytophagia</taxon>
        <taxon>Cytophagales</taxon>
        <taxon>Marivirgaceae</taxon>
        <taxon>Marivirga</taxon>
    </lineage>
</organism>
<evidence type="ECO:0000259" key="3">
    <source>
        <dbReference type="Pfam" id="PF17782"/>
    </source>
</evidence>
<protein>
    <submittedName>
        <fullName evidence="4">DNA-processing protein DprA</fullName>
    </submittedName>
</protein>
<dbReference type="Pfam" id="PF14520">
    <property type="entry name" value="HHH_5"/>
    <property type="match status" value="1"/>
</dbReference>
<reference evidence="4" key="1">
    <citation type="submission" date="2023-08" db="EMBL/GenBank/DDBJ databases">
        <title>Comparative genomics and taxonomic characterization of three novel marine species of genus Marivirga.</title>
        <authorList>
            <person name="Muhammad N."/>
            <person name="Kim S.-G."/>
        </authorList>
    </citation>
    <scope>NUCLEOTIDE SEQUENCE [LARGE SCALE GENOMIC DNA]</scope>
    <source>
        <strain evidence="4">ABR2-2</strain>
    </source>
</reference>
<comment type="similarity">
    <text evidence="1">Belongs to the DprA/Smf family.</text>
</comment>
<dbReference type="NCBIfam" id="TIGR00732">
    <property type="entry name" value="dprA"/>
    <property type="match status" value="1"/>
</dbReference>
<dbReference type="Pfam" id="PF02481">
    <property type="entry name" value="DNA_processg_A"/>
    <property type="match status" value="1"/>
</dbReference>
<dbReference type="Pfam" id="PF17782">
    <property type="entry name" value="WHD_DprA"/>
    <property type="match status" value="1"/>
</dbReference>
<dbReference type="SUPFAM" id="SSF102405">
    <property type="entry name" value="MCP/YpsA-like"/>
    <property type="match status" value="1"/>
</dbReference>
<dbReference type="PANTHER" id="PTHR43022">
    <property type="entry name" value="PROTEIN SMF"/>
    <property type="match status" value="1"/>
</dbReference>
<dbReference type="Proteomes" id="UP001244443">
    <property type="component" value="Chromosome"/>
</dbReference>
<dbReference type="PANTHER" id="PTHR43022:SF1">
    <property type="entry name" value="PROTEIN SMF"/>
    <property type="match status" value="1"/>
</dbReference>
<dbReference type="AlphaFoldDB" id="A0AA49JI79"/>
<evidence type="ECO:0000256" key="1">
    <source>
        <dbReference type="ARBA" id="ARBA00006525"/>
    </source>
</evidence>
<proteinExistence type="inferred from homology"/>
<dbReference type="InterPro" id="IPR036388">
    <property type="entry name" value="WH-like_DNA-bd_sf"/>
</dbReference>
<sequence length="368" mass="40379">MNAEEKALMSLHLIPKIGNVTIKNLISYCGSAQAVLNLPYSKLIKVPGIGKKTIDSLKSAEITDFAEKEYLKAKQQNVGIISYTDQNYPYRLKQIPDAPILLYTKGNFPLNAKQPTIAIVGTRNATEYGKRLTEEIVEKLSPLNPIILSGLAYGIDIYAHRAALKNQLSTYAVLGSGIDVIYPSAHKASVNEMLNSGGIISEQAFGAKPDAFNFPARNRIIAGMADLVIVVEAAKKGGALITAELANSYDREVAAFPGRIGDKYSEGCNKLIKQHKAHLVETVDDILYIMNWELEKQAEIKQKVIDLSVLSQDEQNVINTLLQNNKELSIDILSIKSQISLNQLAGILLNLEMQGLIKSLPGNRFKMA</sequence>
<dbReference type="GO" id="GO:0009294">
    <property type="term" value="P:DNA-mediated transformation"/>
    <property type="evidence" value="ECO:0007669"/>
    <property type="project" value="InterPro"/>
</dbReference>
<dbReference type="InterPro" id="IPR003488">
    <property type="entry name" value="DprA"/>
</dbReference>
<evidence type="ECO:0000259" key="2">
    <source>
        <dbReference type="Pfam" id="PF02481"/>
    </source>
</evidence>
<evidence type="ECO:0000313" key="5">
    <source>
        <dbReference type="Proteomes" id="UP001244443"/>
    </source>
</evidence>
<dbReference type="Gene3D" id="3.40.50.450">
    <property type="match status" value="1"/>
</dbReference>
<gene>
    <name evidence="4" type="primary">dprA</name>
    <name evidence="4" type="ORF">QYS48_10070</name>
</gene>
<dbReference type="EMBL" id="CP129970">
    <property type="protein sequence ID" value="WKK87120.2"/>
    <property type="molecule type" value="Genomic_DNA"/>
</dbReference>
<dbReference type="SUPFAM" id="SSF47781">
    <property type="entry name" value="RuvA domain 2-like"/>
    <property type="match status" value="1"/>
</dbReference>
<evidence type="ECO:0000313" key="4">
    <source>
        <dbReference type="EMBL" id="WKK87120.2"/>
    </source>
</evidence>
<keyword evidence="5" id="KW-1185">Reference proteome</keyword>
<dbReference type="Gene3D" id="1.10.10.10">
    <property type="entry name" value="Winged helix-like DNA-binding domain superfamily/Winged helix DNA-binding domain"/>
    <property type="match status" value="1"/>
</dbReference>
<accession>A0AA49JI79</accession>
<dbReference type="InterPro" id="IPR057666">
    <property type="entry name" value="DrpA_SLOG"/>
</dbReference>
<name>A0AA49JI79_9BACT</name>
<feature type="domain" description="Smf/DprA SLOG" evidence="2">
    <location>
        <begin position="80"/>
        <end position="288"/>
    </location>
</feature>